<accession>A0A7N6BSH8</accession>
<keyword evidence="2" id="KW-1185">Reference proteome</keyword>
<dbReference type="InParanoid" id="A0A7N6BSH8"/>
<reference evidence="1" key="3">
    <citation type="submission" date="2025-09" db="UniProtKB">
        <authorList>
            <consortium name="Ensembl"/>
        </authorList>
    </citation>
    <scope>IDENTIFICATION</scope>
</reference>
<reference evidence="1" key="2">
    <citation type="submission" date="2025-08" db="UniProtKB">
        <authorList>
            <consortium name="Ensembl"/>
        </authorList>
    </citation>
    <scope>IDENTIFICATION</scope>
</reference>
<sequence>MSSPFPLVDRDKVPVERAANSVSVCETPLVASWGSICCCYWCYIMITGDCLVVILLSPDESEENNICHVSRVISTYSCLLCFCFDFFCFKPVKWLPWQV</sequence>
<dbReference type="AlphaFoldDB" id="A0A7N6BSH8"/>
<evidence type="ECO:0000313" key="2">
    <source>
        <dbReference type="Proteomes" id="UP000265040"/>
    </source>
</evidence>
<organism evidence="1 2">
    <name type="scientific">Anabas testudineus</name>
    <name type="common">Climbing perch</name>
    <name type="synonym">Anthias testudineus</name>
    <dbReference type="NCBI Taxonomy" id="64144"/>
    <lineage>
        <taxon>Eukaryota</taxon>
        <taxon>Metazoa</taxon>
        <taxon>Chordata</taxon>
        <taxon>Craniata</taxon>
        <taxon>Vertebrata</taxon>
        <taxon>Euteleostomi</taxon>
        <taxon>Actinopterygii</taxon>
        <taxon>Neopterygii</taxon>
        <taxon>Teleostei</taxon>
        <taxon>Neoteleostei</taxon>
        <taxon>Acanthomorphata</taxon>
        <taxon>Anabantaria</taxon>
        <taxon>Anabantiformes</taxon>
        <taxon>Anabantoidei</taxon>
        <taxon>Anabantidae</taxon>
        <taxon>Anabas</taxon>
    </lineage>
</organism>
<name>A0A7N6BSH8_ANATE</name>
<evidence type="ECO:0000313" key="1">
    <source>
        <dbReference type="Ensembl" id="ENSATEP00000066654.1"/>
    </source>
</evidence>
<proteinExistence type="predicted"/>
<dbReference type="Ensembl" id="ENSATET00000040750.1">
    <property type="protein sequence ID" value="ENSATEP00000066654.1"/>
    <property type="gene ID" value="ENSATEG00000025531.1"/>
</dbReference>
<protein>
    <submittedName>
        <fullName evidence="1">Uncharacterized protein</fullName>
    </submittedName>
</protein>
<reference evidence="1" key="1">
    <citation type="submission" date="2021-04" db="EMBL/GenBank/DDBJ databases">
        <authorList>
            <consortium name="Wellcome Sanger Institute Data Sharing"/>
        </authorList>
    </citation>
    <scope>NUCLEOTIDE SEQUENCE [LARGE SCALE GENOMIC DNA]</scope>
</reference>
<dbReference type="Proteomes" id="UP000265040">
    <property type="component" value="Chromosome 21"/>
</dbReference>